<dbReference type="HOGENOM" id="CLU_2471425_0_0_1"/>
<dbReference type="AlphaFoldDB" id="B4H3M2"/>
<accession>B4H3M2</accession>
<proteinExistence type="predicted"/>
<dbReference type="EMBL" id="CH479207">
    <property type="protein sequence ID" value="EDW30973.1"/>
    <property type="molecule type" value="Genomic_DNA"/>
</dbReference>
<keyword evidence="2" id="KW-1185">Reference proteome</keyword>
<reference evidence="1 2" key="1">
    <citation type="journal article" date="2007" name="Nature">
        <title>Evolution of genes and genomes on the Drosophila phylogeny.</title>
        <authorList>
            <consortium name="Drosophila 12 Genomes Consortium"/>
            <person name="Clark A.G."/>
            <person name="Eisen M.B."/>
            <person name="Smith D.R."/>
            <person name="Bergman C.M."/>
            <person name="Oliver B."/>
            <person name="Markow T.A."/>
            <person name="Kaufman T.C."/>
            <person name="Kellis M."/>
            <person name="Gelbart W."/>
            <person name="Iyer V.N."/>
            <person name="Pollard D.A."/>
            <person name="Sackton T.B."/>
            <person name="Larracuente A.M."/>
            <person name="Singh N.D."/>
            <person name="Abad J.P."/>
            <person name="Abt D.N."/>
            <person name="Adryan B."/>
            <person name="Aguade M."/>
            <person name="Akashi H."/>
            <person name="Anderson W.W."/>
            <person name="Aquadro C.F."/>
            <person name="Ardell D.H."/>
            <person name="Arguello R."/>
            <person name="Artieri C.G."/>
            <person name="Barbash D.A."/>
            <person name="Barker D."/>
            <person name="Barsanti P."/>
            <person name="Batterham P."/>
            <person name="Batzoglou S."/>
            <person name="Begun D."/>
            <person name="Bhutkar A."/>
            <person name="Blanco E."/>
            <person name="Bosak S.A."/>
            <person name="Bradley R.K."/>
            <person name="Brand A.D."/>
            <person name="Brent M.R."/>
            <person name="Brooks A.N."/>
            <person name="Brown R.H."/>
            <person name="Butlin R.K."/>
            <person name="Caggese C."/>
            <person name="Calvi B.R."/>
            <person name="Bernardo de Carvalho A."/>
            <person name="Caspi A."/>
            <person name="Castrezana S."/>
            <person name="Celniker S.E."/>
            <person name="Chang J.L."/>
            <person name="Chapple C."/>
            <person name="Chatterji S."/>
            <person name="Chinwalla A."/>
            <person name="Civetta A."/>
            <person name="Clifton S.W."/>
            <person name="Comeron J.M."/>
            <person name="Costello J.C."/>
            <person name="Coyne J.A."/>
            <person name="Daub J."/>
            <person name="David R.G."/>
            <person name="Delcher A.L."/>
            <person name="Delehaunty K."/>
            <person name="Do C.B."/>
            <person name="Ebling H."/>
            <person name="Edwards K."/>
            <person name="Eickbush T."/>
            <person name="Evans J.D."/>
            <person name="Filipski A."/>
            <person name="Findeiss S."/>
            <person name="Freyhult E."/>
            <person name="Fulton L."/>
            <person name="Fulton R."/>
            <person name="Garcia A.C."/>
            <person name="Gardiner A."/>
            <person name="Garfield D.A."/>
            <person name="Garvin B.E."/>
            <person name="Gibson G."/>
            <person name="Gilbert D."/>
            <person name="Gnerre S."/>
            <person name="Godfrey J."/>
            <person name="Good R."/>
            <person name="Gotea V."/>
            <person name="Gravely B."/>
            <person name="Greenberg A.J."/>
            <person name="Griffiths-Jones S."/>
            <person name="Gross S."/>
            <person name="Guigo R."/>
            <person name="Gustafson E.A."/>
            <person name="Haerty W."/>
            <person name="Hahn M.W."/>
            <person name="Halligan D.L."/>
            <person name="Halpern A.L."/>
            <person name="Halter G.M."/>
            <person name="Han M.V."/>
            <person name="Heger A."/>
            <person name="Hillier L."/>
            <person name="Hinrichs A.S."/>
            <person name="Holmes I."/>
            <person name="Hoskins R.A."/>
            <person name="Hubisz M.J."/>
            <person name="Hultmark D."/>
            <person name="Huntley M.A."/>
            <person name="Jaffe D.B."/>
            <person name="Jagadeeshan S."/>
            <person name="Jeck W.R."/>
            <person name="Johnson J."/>
            <person name="Jones C.D."/>
            <person name="Jordan W.C."/>
            <person name="Karpen G.H."/>
            <person name="Kataoka E."/>
            <person name="Keightley P.D."/>
            <person name="Kheradpour P."/>
            <person name="Kirkness E.F."/>
            <person name="Koerich L.B."/>
            <person name="Kristiansen K."/>
            <person name="Kudrna D."/>
            <person name="Kulathinal R.J."/>
            <person name="Kumar S."/>
            <person name="Kwok R."/>
            <person name="Lander E."/>
            <person name="Langley C.H."/>
            <person name="Lapoint R."/>
            <person name="Lazzaro B.P."/>
            <person name="Lee S.J."/>
            <person name="Levesque L."/>
            <person name="Li R."/>
            <person name="Lin C.F."/>
            <person name="Lin M.F."/>
            <person name="Lindblad-Toh K."/>
            <person name="Llopart A."/>
            <person name="Long M."/>
            <person name="Low L."/>
            <person name="Lozovsky E."/>
            <person name="Lu J."/>
            <person name="Luo M."/>
            <person name="Machado C.A."/>
            <person name="Makalowski W."/>
            <person name="Marzo M."/>
            <person name="Matsuda M."/>
            <person name="Matzkin L."/>
            <person name="McAllister B."/>
            <person name="McBride C.S."/>
            <person name="McKernan B."/>
            <person name="McKernan K."/>
            <person name="Mendez-Lago M."/>
            <person name="Minx P."/>
            <person name="Mollenhauer M.U."/>
            <person name="Montooth K."/>
            <person name="Mount S.M."/>
            <person name="Mu X."/>
            <person name="Myers E."/>
            <person name="Negre B."/>
            <person name="Newfeld S."/>
            <person name="Nielsen R."/>
            <person name="Noor M.A."/>
            <person name="O'Grady P."/>
            <person name="Pachter L."/>
            <person name="Papaceit M."/>
            <person name="Parisi M.J."/>
            <person name="Parisi M."/>
            <person name="Parts L."/>
            <person name="Pedersen J.S."/>
            <person name="Pesole G."/>
            <person name="Phillippy A.M."/>
            <person name="Ponting C.P."/>
            <person name="Pop M."/>
            <person name="Porcelli D."/>
            <person name="Powell J.R."/>
            <person name="Prohaska S."/>
            <person name="Pruitt K."/>
            <person name="Puig M."/>
            <person name="Quesneville H."/>
            <person name="Ram K.R."/>
            <person name="Rand D."/>
            <person name="Rasmussen M.D."/>
            <person name="Reed L.K."/>
            <person name="Reenan R."/>
            <person name="Reily A."/>
            <person name="Remington K.A."/>
            <person name="Rieger T.T."/>
            <person name="Ritchie M.G."/>
            <person name="Robin C."/>
            <person name="Rogers Y.H."/>
            <person name="Rohde C."/>
            <person name="Rozas J."/>
            <person name="Rubenfield M.J."/>
            <person name="Ruiz A."/>
            <person name="Russo S."/>
            <person name="Salzberg S.L."/>
            <person name="Sanchez-Gracia A."/>
            <person name="Saranga D.J."/>
            <person name="Sato H."/>
            <person name="Schaeffer S.W."/>
            <person name="Schatz M.C."/>
            <person name="Schlenke T."/>
            <person name="Schwartz R."/>
            <person name="Segarra C."/>
            <person name="Singh R.S."/>
            <person name="Sirot L."/>
            <person name="Sirota M."/>
            <person name="Sisneros N.B."/>
            <person name="Smith C.D."/>
            <person name="Smith T.F."/>
            <person name="Spieth J."/>
            <person name="Stage D.E."/>
            <person name="Stark A."/>
            <person name="Stephan W."/>
            <person name="Strausberg R.L."/>
            <person name="Strempel S."/>
            <person name="Sturgill D."/>
            <person name="Sutton G."/>
            <person name="Sutton G.G."/>
            <person name="Tao W."/>
            <person name="Teichmann S."/>
            <person name="Tobari Y.N."/>
            <person name="Tomimura Y."/>
            <person name="Tsolas J.M."/>
            <person name="Valente V.L."/>
            <person name="Venter E."/>
            <person name="Venter J.C."/>
            <person name="Vicario S."/>
            <person name="Vieira F.G."/>
            <person name="Vilella A.J."/>
            <person name="Villasante A."/>
            <person name="Walenz B."/>
            <person name="Wang J."/>
            <person name="Wasserman M."/>
            <person name="Watts T."/>
            <person name="Wilson D."/>
            <person name="Wilson R.K."/>
            <person name="Wing R.A."/>
            <person name="Wolfner M.F."/>
            <person name="Wong A."/>
            <person name="Wong G.K."/>
            <person name="Wu C.I."/>
            <person name="Wu G."/>
            <person name="Yamamoto D."/>
            <person name="Yang H.P."/>
            <person name="Yang S.P."/>
            <person name="Yorke J.A."/>
            <person name="Yoshida K."/>
            <person name="Zdobnov E."/>
            <person name="Zhang P."/>
            <person name="Zhang Y."/>
            <person name="Zimin A.V."/>
            <person name="Baldwin J."/>
            <person name="Abdouelleil A."/>
            <person name="Abdulkadir J."/>
            <person name="Abebe A."/>
            <person name="Abera B."/>
            <person name="Abreu J."/>
            <person name="Acer S.C."/>
            <person name="Aftuck L."/>
            <person name="Alexander A."/>
            <person name="An P."/>
            <person name="Anderson E."/>
            <person name="Anderson S."/>
            <person name="Arachi H."/>
            <person name="Azer M."/>
            <person name="Bachantsang P."/>
            <person name="Barry A."/>
            <person name="Bayul T."/>
            <person name="Berlin A."/>
            <person name="Bessette D."/>
            <person name="Bloom T."/>
            <person name="Blye J."/>
            <person name="Boguslavskiy L."/>
            <person name="Bonnet C."/>
            <person name="Boukhgalter B."/>
            <person name="Bourzgui I."/>
            <person name="Brown A."/>
            <person name="Cahill P."/>
            <person name="Channer S."/>
            <person name="Cheshatsang Y."/>
            <person name="Chuda L."/>
            <person name="Citroen M."/>
            <person name="Collymore A."/>
            <person name="Cooke P."/>
            <person name="Costello M."/>
            <person name="D'Aco K."/>
            <person name="Daza R."/>
            <person name="De Haan G."/>
            <person name="DeGray S."/>
            <person name="DeMaso C."/>
            <person name="Dhargay N."/>
            <person name="Dooley K."/>
            <person name="Dooley E."/>
            <person name="Doricent M."/>
            <person name="Dorje P."/>
            <person name="Dorjee K."/>
            <person name="Dupes A."/>
            <person name="Elong R."/>
            <person name="Falk J."/>
            <person name="Farina A."/>
            <person name="Faro S."/>
            <person name="Ferguson D."/>
            <person name="Fisher S."/>
            <person name="Foley C.D."/>
            <person name="Franke A."/>
            <person name="Friedrich D."/>
            <person name="Gadbois L."/>
            <person name="Gearin G."/>
            <person name="Gearin C.R."/>
            <person name="Giannoukos G."/>
            <person name="Goode T."/>
            <person name="Graham J."/>
            <person name="Grandbois E."/>
            <person name="Grewal S."/>
            <person name="Gyaltsen K."/>
            <person name="Hafez N."/>
            <person name="Hagos B."/>
            <person name="Hall J."/>
            <person name="Henson C."/>
            <person name="Hollinger A."/>
            <person name="Honan T."/>
            <person name="Huard M.D."/>
            <person name="Hughes L."/>
            <person name="Hurhula B."/>
            <person name="Husby M.E."/>
            <person name="Kamat A."/>
            <person name="Kanga B."/>
            <person name="Kashin S."/>
            <person name="Khazanovich D."/>
            <person name="Kisner P."/>
            <person name="Lance K."/>
            <person name="Lara M."/>
            <person name="Lee W."/>
            <person name="Lennon N."/>
            <person name="Letendre F."/>
            <person name="LeVine R."/>
            <person name="Lipovsky A."/>
            <person name="Liu X."/>
            <person name="Liu J."/>
            <person name="Liu S."/>
            <person name="Lokyitsang T."/>
            <person name="Lokyitsang Y."/>
            <person name="Lubonja R."/>
            <person name="Lui A."/>
            <person name="MacDonald P."/>
            <person name="Magnisalis V."/>
            <person name="Maru K."/>
            <person name="Matthews C."/>
            <person name="McCusker W."/>
            <person name="McDonough S."/>
            <person name="Mehta T."/>
            <person name="Meldrim J."/>
            <person name="Meneus L."/>
            <person name="Mihai O."/>
            <person name="Mihalev A."/>
            <person name="Mihova T."/>
            <person name="Mittelman R."/>
            <person name="Mlenga V."/>
            <person name="Montmayeur A."/>
            <person name="Mulrain L."/>
            <person name="Navidi A."/>
            <person name="Naylor J."/>
            <person name="Negash T."/>
            <person name="Nguyen T."/>
            <person name="Nguyen N."/>
            <person name="Nicol R."/>
            <person name="Norbu C."/>
            <person name="Norbu N."/>
            <person name="Novod N."/>
            <person name="O'Neill B."/>
            <person name="Osman S."/>
            <person name="Markiewicz E."/>
            <person name="Oyono O.L."/>
            <person name="Patti C."/>
            <person name="Phunkhang P."/>
            <person name="Pierre F."/>
            <person name="Priest M."/>
            <person name="Raghuraman S."/>
            <person name="Rege F."/>
            <person name="Reyes R."/>
            <person name="Rise C."/>
            <person name="Rogov P."/>
            <person name="Ross K."/>
            <person name="Ryan E."/>
            <person name="Settipalli S."/>
            <person name="Shea T."/>
            <person name="Sherpa N."/>
            <person name="Shi L."/>
            <person name="Shih D."/>
            <person name="Sparrow T."/>
            <person name="Spaulding J."/>
            <person name="Stalker J."/>
            <person name="Stange-Thomann N."/>
            <person name="Stavropoulos S."/>
            <person name="Stone C."/>
            <person name="Strader C."/>
            <person name="Tesfaye S."/>
            <person name="Thomson T."/>
            <person name="Thoulutsang Y."/>
            <person name="Thoulutsang D."/>
            <person name="Topham K."/>
            <person name="Topping I."/>
            <person name="Tsamla T."/>
            <person name="Vassiliev H."/>
            <person name="Vo A."/>
            <person name="Wangchuk T."/>
            <person name="Wangdi T."/>
            <person name="Weiand M."/>
            <person name="Wilkinson J."/>
            <person name="Wilson A."/>
            <person name="Yadav S."/>
            <person name="Young G."/>
            <person name="Yu Q."/>
            <person name="Zembek L."/>
            <person name="Zhong D."/>
            <person name="Zimmer A."/>
            <person name="Zwirko Z."/>
            <person name="Jaffe D.B."/>
            <person name="Alvarez P."/>
            <person name="Brockman W."/>
            <person name="Butler J."/>
            <person name="Chin C."/>
            <person name="Gnerre S."/>
            <person name="Grabherr M."/>
            <person name="Kleber M."/>
            <person name="Mauceli E."/>
            <person name="MacCallum I."/>
        </authorList>
    </citation>
    <scope>NUCLEOTIDE SEQUENCE [LARGE SCALE GENOMIC DNA]</scope>
    <source>
        <strain evidence="2">MSH-3 / Tucson 14011-0111.49</strain>
    </source>
</reference>
<sequence length="88" mass="10528">MSMLSKNVGAVYCVPRTQREISTMQAHDLYTLSAIKSYYSVKRSSQSSYFDYMHIRDKDYDYDYDMLKMRLNLRPFGHFKLQFSCELI</sequence>
<protein>
    <submittedName>
        <fullName evidence="1">GL15181</fullName>
    </submittedName>
</protein>
<evidence type="ECO:0000313" key="1">
    <source>
        <dbReference type="EMBL" id="EDW30973.1"/>
    </source>
</evidence>
<gene>
    <name evidence="1" type="primary">Dper\GL15181</name>
    <name evidence="1" type="ORF">Dper_GL15181</name>
</gene>
<organism evidence="2">
    <name type="scientific">Drosophila persimilis</name>
    <name type="common">Fruit fly</name>
    <dbReference type="NCBI Taxonomy" id="7234"/>
    <lineage>
        <taxon>Eukaryota</taxon>
        <taxon>Metazoa</taxon>
        <taxon>Ecdysozoa</taxon>
        <taxon>Arthropoda</taxon>
        <taxon>Hexapoda</taxon>
        <taxon>Insecta</taxon>
        <taxon>Pterygota</taxon>
        <taxon>Neoptera</taxon>
        <taxon>Endopterygota</taxon>
        <taxon>Diptera</taxon>
        <taxon>Brachycera</taxon>
        <taxon>Muscomorpha</taxon>
        <taxon>Ephydroidea</taxon>
        <taxon>Drosophilidae</taxon>
        <taxon>Drosophila</taxon>
        <taxon>Sophophora</taxon>
    </lineage>
</organism>
<evidence type="ECO:0000313" key="2">
    <source>
        <dbReference type="Proteomes" id="UP000008744"/>
    </source>
</evidence>
<dbReference type="Proteomes" id="UP000008744">
    <property type="component" value="Unassembled WGS sequence"/>
</dbReference>
<name>B4H3M2_DROPE</name>